<evidence type="ECO:0000256" key="1">
    <source>
        <dbReference type="ARBA" id="ARBA00022729"/>
    </source>
</evidence>
<feature type="compositionally biased region" description="Low complexity" evidence="4">
    <location>
        <begin position="116"/>
        <end position="146"/>
    </location>
</feature>
<keyword evidence="2 7" id="KW-0132">Cell division</keyword>
<keyword evidence="2" id="KW-0131">Cell cycle</keyword>
<dbReference type="InterPro" id="IPR032519">
    <property type="entry name" value="YbgF_tri"/>
</dbReference>
<dbReference type="InterPro" id="IPR011990">
    <property type="entry name" value="TPR-like_helical_dom_sf"/>
</dbReference>
<comment type="similarity">
    <text evidence="2">Belongs to the CpoB family.</text>
</comment>
<reference evidence="7 8" key="1">
    <citation type="submission" date="2020-04" db="EMBL/GenBank/DDBJ databases">
        <title>Usitatibacter rugosus gen. nov., sp. nov. and Usitatibacter palustris sp. nov., novel members of Usitatibacteraceae fam. nov. within the order Nitrosomonadales isolated from soil.</title>
        <authorList>
            <person name="Huber K.J."/>
            <person name="Neumann-Schaal M."/>
            <person name="Geppert A."/>
            <person name="Luckner M."/>
            <person name="Wanner G."/>
            <person name="Overmann J."/>
        </authorList>
    </citation>
    <scope>NUCLEOTIDE SEQUENCE [LARGE SCALE GENOMIC DNA]</scope>
    <source>
        <strain evidence="7 8">Swamp67</strain>
    </source>
</reference>
<dbReference type="Pfam" id="PF16331">
    <property type="entry name" value="TolA_bind_tri"/>
    <property type="match status" value="1"/>
</dbReference>
<accession>A0A6M4H719</accession>
<dbReference type="InParanoid" id="A0A6M4H719"/>
<dbReference type="SUPFAM" id="SSF48452">
    <property type="entry name" value="TPR-like"/>
    <property type="match status" value="1"/>
</dbReference>
<protein>
    <recommendedName>
        <fullName evidence="2">Cell division coordinator CpoB</fullName>
    </recommendedName>
</protein>
<feature type="chain" id="PRO_5027178714" description="Cell division coordinator CpoB" evidence="2">
    <location>
        <begin position="22"/>
        <end position="276"/>
    </location>
</feature>
<feature type="coiled-coil region" evidence="2">
    <location>
        <begin position="37"/>
        <end position="97"/>
    </location>
</feature>
<dbReference type="AlphaFoldDB" id="A0A6M4H719"/>
<dbReference type="InterPro" id="IPR014162">
    <property type="entry name" value="CpoB_C"/>
</dbReference>
<dbReference type="InterPro" id="IPR019734">
    <property type="entry name" value="TPR_rpt"/>
</dbReference>
<evidence type="ECO:0000256" key="4">
    <source>
        <dbReference type="SAM" id="MobiDB-lite"/>
    </source>
</evidence>
<dbReference type="KEGG" id="upl:DSM104440_01269"/>
<dbReference type="Gene3D" id="1.25.40.10">
    <property type="entry name" value="Tetratricopeptide repeat domain"/>
    <property type="match status" value="1"/>
</dbReference>
<feature type="region of interest" description="Disordered" evidence="4">
    <location>
        <begin position="113"/>
        <end position="152"/>
    </location>
</feature>
<dbReference type="GO" id="GO:0030288">
    <property type="term" value="C:outer membrane-bounded periplasmic space"/>
    <property type="evidence" value="ECO:0007669"/>
    <property type="project" value="UniProtKB-UniRule"/>
</dbReference>
<keyword evidence="2" id="KW-0574">Periplasm</keyword>
<feature type="repeat" description="TPR" evidence="3">
    <location>
        <begin position="191"/>
        <end position="224"/>
    </location>
</feature>
<dbReference type="NCBIfam" id="TIGR02795">
    <property type="entry name" value="tol_pal_ybgF"/>
    <property type="match status" value="1"/>
</dbReference>
<keyword evidence="3" id="KW-0802">TPR repeat</keyword>
<dbReference type="GO" id="GO:0043093">
    <property type="term" value="P:FtsZ-dependent cytokinesis"/>
    <property type="evidence" value="ECO:0007669"/>
    <property type="project" value="UniProtKB-UniRule"/>
</dbReference>
<keyword evidence="2" id="KW-0175">Coiled coil</keyword>
<dbReference type="PROSITE" id="PS50005">
    <property type="entry name" value="TPR"/>
    <property type="match status" value="1"/>
</dbReference>
<dbReference type="Gene3D" id="1.20.5.110">
    <property type="match status" value="1"/>
</dbReference>
<gene>
    <name evidence="2 7" type="primary">cpoB</name>
    <name evidence="7" type="ORF">DSM104440_01269</name>
</gene>
<evidence type="ECO:0000256" key="2">
    <source>
        <dbReference type="HAMAP-Rule" id="MF_02066"/>
    </source>
</evidence>
<evidence type="ECO:0000259" key="6">
    <source>
        <dbReference type="Pfam" id="PF16331"/>
    </source>
</evidence>
<evidence type="ECO:0000256" key="3">
    <source>
        <dbReference type="PROSITE-ProRule" id="PRU00339"/>
    </source>
</evidence>
<feature type="signal peptide" evidence="2">
    <location>
        <begin position="1"/>
        <end position="21"/>
    </location>
</feature>
<keyword evidence="1 2" id="KW-0732">Signal</keyword>
<dbReference type="EMBL" id="CP053073">
    <property type="protein sequence ID" value="QJR14473.1"/>
    <property type="molecule type" value="Genomic_DNA"/>
</dbReference>
<dbReference type="Proteomes" id="UP000503096">
    <property type="component" value="Chromosome"/>
</dbReference>
<feature type="domain" description="Outer membrane lipoprotein BamD-like" evidence="5">
    <location>
        <begin position="153"/>
        <end position="271"/>
    </location>
</feature>
<feature type="domain" description="YbgF trimerisation" evidence="6">
    <location>
        <begin position="48"/>
        <end position="118"/>
    </location>
</feature>
<sequence precursor="true">MNRLFAGAAAFAAAAALHAHAGLFDDDEARKRIADLRQELLQQGKDNEARIAKLEESIRSIGVVELLRQIDGLNAEIARLRGSIEVLTNQNEQLQKRQRDFYLDLDSRMKRLEGVPATPGGTSSPASPAAGTPTTPVTASASAAAPSKEDQAREIKAYDAASGLFRRNDFASAIDAFRAFVKDYPQSALVPNAEYWIGIAYANLKDYKNALATQEKLIARHPQSPKAPDALLAIASLQSEQGDNGSARNTLEDIIARFPGSEAAGKARTRLGSQKR</sequence>
<evidence type="ECO:0000259" key="5">
    <source>
        <dbReference type="Pfam" id="PF13525"/>
    </source>
</evidence>
<name>A0A6M4H719_9PROT</name>
<dbReference type="FunCoup" id="A0A6M4H719">
    <property type="interactions" value="63"/>
</dbReference>
<organism evidence="7 8">
    <name type="scientific">Usitatibacter palustris</name>
    <dbReference type="NCBI Taxonomy" id="2732487"/>
    <lineage>
        <taxon>Bacteria</taxon>
        <taxon>Pseudomonadati</taxon>
        <taxon>Pseudomonadota</taxon>
        <taxon>Betaproteobacteria</taxon>
        <taxon>Nitrosomonadales</taxon>
        <taxon>Usitatibacteraceae</taxon>
        <taxon>Usitatibacter</taxon>
    </lineage>
</organism>
<proteinExistence type="inferred from homology"/>
<comment type="subcellular location">
    <subcellularLocation>
        <location evidence="2">Periplasm</location>
    </subcellularLocation>
</comment>
<dbReference type="InterPro" id="IPR039565">
    <property type="entry name" value="BamD-like"/>
</dbReference>
<comment type="function">
    <text evidence="2">Mediates coordination of peptidoglycan synthesis and outer membrane constriction during cell division.</text>
</comment>
<dbReference type="GO" id="GO:0070206">
    <property type="term" value="P:protein trimerization"/>
    <property type="evidence" value="ECO:0007669"/>
    <property type="project" value="InterPro"/>
</dbReference>
<evidence type="ECO:0000313" key="8">
    <source>
        <dbReference type="Proteomes" id="UP000503096"/>
    </source>
</evidence>
<dbReference type="Pfam" id="PF13525">
    <property type="entry name" value="YfiO"/>
    <property type="match status" value="1"/>
</dbReference>
<dbReference type="HAMAP" id="MF_02066">
    <property type="entry name" value="CpoB"/>
    <property type="match status" value="1"/>
</dbReference>
<evidence type="ECO:0000313" key="7">
    <source>
        <dbReference type="EMBL" id="QJR14473.1"/>
    </source>
</evidence>
<keyword evidence="8" id="KW-1185">Reference proteome</keyword>
<dbReference type="RefSeq" id="WP_171161220.1">
    <property type="nucleotide sequence ID" value="NZ_CP053073.1"/>
</dbReference>
<dbReference type="InterPro" id="IPR034706">
    <property type="entry name" value="CpoB"/>
</dbReference>